<dbReference type="PANTHER" id="PTHR40446">
    <property type="entry name" value="N-ACETYLGLUCOSAMINE-1-PHOSPHODIESTER ALPHA-N-ACETYLGLUCOSAMINIDASE"/>
    <property type="match status" value="1"/>
</dbReference>
<evidence type="ECO:0000256" key="2">
    <source>
        <dbReference type="SAM" id="SignalP"/>
    </source>
</evidence>
<protein>
    <submittedName>
        <fullName evidence="4">S-layer homology domain-containing protein</fullName>
    </submittedName>
</protein>
<feature type="domain" description="SLH" evidence="3">
    <location>
        <begin position="626"/>
        <end position="689"/>
    </location>
</feature>
<dbReference type="PANTHER" id="PTHR40446:SF2">
    <property type="entry name" value="N-ACETYLGLUCOSAMINE-1-PHOSPHODIESTER ALPHA-N-ACETYLGLUCOSAMINIDASE"/>
    <property type="match status" value="1"/>
</dbReference>
<dbReference type="Pfam" id="PF09992">
    <property type="entry name" value="NAGPA"/>
    <property type="match status" value="1"/>
</dbReference>
<comment type="caution">
    <text evidence="4">The sequence shown here is derived from an EMBL/GenBank/DDBJ whole genome shotgun (WGS) entry which is preliminary data.</text>
</comment>
<evidence type="ECO:0000313" key="4">
    <source>
        <dbReference type="EMBL" id="HIR55293.1"/>
    </source>
</evidence>
<organism evidence="4 5">
    <name type="scientific">Candidatus Scatomorpha intestinigallinarum</name>
    <dbReference type="NCBI Taxonomy" id="2840923"/>
    <lineage>
        <taxon>Bacteria</taxon>
        <taxon>Bacillati</taxon>
        <taxon>Bacillota</taxon>
        <taxon>Clostridia</taxon>
        <taxon>Eubacteriales</taxon>
        <taxon>Candidatus Scatomorpha</taxon>
    </lineage>
</organism>
<reference evidence="4" key="2">
    <citation type="journal article" date="2021" name="PeerJ">
        <title>Extensive microbial diversity within the chicken gut microbiome revealed by metagenomics and culture.</title>
        <authorList>
            <person name="Gilroy R."/>
            <person name="Ravi A."/>
            <person name="Getino M."/>
            <person name="Pursley I."/>
            <person name="Horton D.L."/>
            <person name="Alikhan N.F."/>
            <person name="Baker D."/>
            <person name="Gharbi K."/>
            <person name="Hall N."/>
            <person name="Watson M."/>
            <person name="Adriaenssens E.M."/>
            <person name="Foster-Nyarko E."/>
            <person name="Jarju S."/>
            <person name="Secka A."/>
            <person name="Antonio M."/>
            <person name="Oren A."/>
            <person name="Chaudhuri R.R."/>
            <person name="La Ragione R."/>
            <person name="Hildebrand F."/>
            <person name="Pallen M.J."/>
        </authorList>
    </citation>
    <scope>NUCLEOTIDE SEQUENCE</scope>
    <source>
        <strain evidence="4">ChiGjej3B3-7149</strain>
    </source>
</reference>
<dbReference type="Pfam" id="PF00395">
    <property type="entry name" value="SLH"/>
    <property type="match status" value="3"/>
</dbReference>
<dbReference type="InterPro" id="IPR001119">
    <property type="entry name" value="SLH_dom"/>
</dbReference>
<keyword evidence="2" id="KW-0732">Signal</keyword>
<accession>A0A9D1DLY7</accession>
<feature type="chain" id="PRO_5039217182" evidence="2">
    <location>
        <begin position="21"/>
        <end position="748"/>
    </location>
</feature>
<reference evidence="4" key="1">
    <citation type="submission" date="2020-10" db="EMBL/GenBank/DDBJ databases">
        <authorList>
            <person name="Gilroy R."/>
        </authorList>
    </citation>
    <scope>NUCLEOTIDE SEQUENCE</scope>
    <source>
        <strain evidence="4">ChiGjej3B3-7149</strain>
    </source>
</reference>
<gene>
    <name evidence="4" type="ORF">IAD36_06865</name>
</gene>
<evidence type="ECO:0000313" key="5">
    <source>
        <dbReference type="Proteomes" id="UP000824238"/>
    </source>
</evidence>
<name>A0A9D1DLY7_9FIRM</name>
<feature type="domain" description="SLH" evidence="3">
    <location>
        <begin position="566"/>
        <end position="625"/>
    </location>
</feature>
<feature type="signal peptide" evidence="2">
    <location>
        <begin position="1"/>
        <end position="20"/>
    </location>
</feature>
<dbReference type="EMBL" id="DVHH01000164">
    <property type="protein sequence ID" value="HIR55293.1"/>
    <property type="molecule type" value="Genomic_DNA"/>
</dbReference>
<dbReference type="Proteomes" id="UP000824238">
    <property type="component" value="Unassembled WGS sequence"/>
</dbReference>
<dbReference type="InterPro" id="IPR018711">
    <property type="entry name" value="NAGPA"/>
</dbReference>
<sequence length="748" mass="78448">MKKLLCLILAALMLTTCALAYGAGTGEAVYTNRWNLASGFVYENAFSYGSTGSRNETFVVENAPGSSVYPIVLACDTIYGGMTITQMIDYAEGLGYNVVGAINADFGYWETRIPCGMVVEDGVYKSSPEGNSAIGFTNGRAYASYKPEVYITLENRTSGGSVTTTHLNKTRSDSGVYLYSEYFSTVSTRTSSSGWYVRFKVLSGEITLDGTVELEVADIITGETSVPIGEGYLILTASDKAGQEAALAKFSKGDRVTLSTECSDSQLALQEWVSGSGNIIAKDGQVFDEDRWDSSITATNPRTAIGIKSDGTVVYLVMDGRTTASKGSTLRELAEDMLSMGCTTVVNMDGGGSSTLALRMPGKEGFTILNKPSDGSLRSVCSYILFVTDTAPSGSARNLYLTQDGAYVLAGSSLALGYAATDSAMRSVETPSSVTASASRGSVSGGVYTAPASAGTDKLTLSSGTASGSGTLHVVTKADSLSVTDAESGTAITSAVLEQGETLSVEVAAKYLLRDVYMDDGSVTYSVEGSIGTVTKDGLFTATGTPGTKGKLLVNAAGITSEIEIEIEKEFTDIIGHWAESYVKALYKDGIVSGITETQFGPDLSMKRCDFVLMLYRAAGSPSVSEGAGFADVPDSAYYASAVAWAYANGITEGKGEGLFAPQDTLTRQEGFTFLYRALKTLGVSYTDADASLLSRFPDAASVASWAQTPTATLISLGIVDGSDSGLAPAGSLTRAQMAKMLQMAREM</sequence>
<feature type="domain" description="SLH" evidence="3">
    <location>
        <begin position="694"/>
        <end position="748"/>
    </location>
</feature>
<evidence type="ECO:0000259" key="3">
    <source>
        <dbReference type="PROSITE" id="PS51272"/>
    </source>
</evidence>
<dbReference type="AlphaFoldDB" id="A0A9D1DLY7"/>
<evidence type="ECO:0000256" key="1">
    <source>
        <dbReference type="ARBA" id="ARBA00022737"/>
    </source>
</evidence>
<proteinExistence type="predicted"/>
<dbReference type="PROSITE" id="PS51272">
    <property type="entry name" value="SLH"/>
    <property type="match status" value="3"/>
</dbReference>
<keyword evidence="1" id="KW-0677">Repeat</keyword>